<organism evidence="2 3">
    <name type="scientific">candidate division NPL-UPA2 bacterium Unc8</name>
    <dbReference type="NCBI Taxonomy" id="1980939"/>
    <lineage>
        <taxon>Bacteria</taxon>
    </lineage>
</organism>
<comment type="caution">
    <text evidence="2">The sequence shown here is derived from an EMBL/GenBank/DDBJ whole genome shotgun (WGS) entry which is preliminary data.</text>
</comment>
<evidence type="ECO:0000259" key="1">
    <source>
        <dbReference type="PROSITE" id="PS50910"/>
    </source>
</evidence>
<sequence length="127" mass="15136">MRKKLVEEWIYKAEEDFESALYLVKKRKKPIPDVVCFHSQQCIEKYLKAFLVKNSIEPPEIHDLQRLNRLCGDMDKNFNKISDELDILNAYAINFRYPGEKATIEESRESVLVMRKVREFIRRKVGI</sequence>
<dbReference type="SMART" id="SM00748">
    <property type="entry name" value="HEPN"/>
    <property type="match status" value="1"/>
</dbReference>
<dbReference type="Gene3D" id="1.20.120.330">
    <property type="entry name" value="Nucleotidyltransferases domain 2"/>
    <property type="match status" value="1"/>
</dbReference>
<dbReference type="EMBL" id="NDHY01000010">
    <property type="protein sequence ID" value="RIH99853.1"/>
    <property type="molecule type" value="Genomic_DNA"/>
</dbReference>
<dbReference type="PROSITE" id="PS50910">
    <property type="entry name" value="HEPN"/>
    <property type="match status" value="1"/>
</dbReference>
<accession>A0A399FUQ9</accession>
<evidence type="ECO:0000313" key="2">
    <source>
        <dbReference type="EMBL" id="RIH99853.1"/>
    </source>
</evidence>
<protein>
    <submittedName>
        <fullName evidence="2">HEPN domain-containing protein</fullName>
    </submittedName>
</protein>
<dbReference type="SUPFAM" id="SSF81593">
    <property type="entry name" value="Nucleotidyltransferase substrate binding subunit/domain"/>
    <property type="match status" value="1"/>
</dbReference>
<dbReference type="Pfam" id="PF05168">
    <property type="entry name" value="HEPN"/>
    <property type="match status" value="1"/>
</dbReference>
<proteinExistence type="predicted"/>
<dbReference type="AlphaFoldDB" id="A0A399FUQ9"/>
<dbReference type="Proteomes" id="UP000266287">
    <property type="component" value="Unassembled WGS sequence"/>
</dbReference>
<evidence type="ECO:0000313" key="3">
    <source>
        <dbReference type="Proteomes" id="UP000266287"/>
    </source>
</evidence>
<reference evidence="2 3" key="1">
    <citation type="submission" date="2018-08" db="EMBL/GenBank/DDBJ databases">
        <title>Draft genome of candidate division NPL-UPA2 bacterium Unc8 that adapted to ultra-basic serpentinizing groundwater.</title>
        <authorList>
            <person name="Ishii S."/>
            <person name="Suzuki S."/>
            <person name="Nealson K.H."/>
        </authorList>
    </citation>
    <scope>NUCLEOTIDE SEQUENCE [LARGE SCALE GENOMIC DNA]</scope>
    <source>
        <strain evidence="2">Unc8</strain>
    </source>
</reference>
<dbReference type="InterPro" id="IPR007842">
    <property type="entry name" value="HEPN_dom"/>
</dbReference>
<feature type="domain" description="HEPN" evidence="1">
    <location>
        <begin position="10"/>
        <end position="117"/>
    </location>
</feature>
<name>A0A399FUQ9_UNCN2</name>
<gene>
    <name evidence="2" type="ORF">B9J77_04190</name>
</gene>